<comment type="caution">
    <text evidence="3">The sequence shown here is derived from an EMBL/GenBank/DDBJ whole genome shotgun (WGS) entry which is preliminary data.</text>
</comment>
<reference evidence="3 4" key="1">
    <citation type="submission" date="2018-07" db="EMBL/GenBank/DDBJ databases">
        <title>Parabacteroides acidifaciens nov. sp., isolated from human feces.</title>
        <authorList>
            <person name="Wang Y.J."/>
        </authorList>
    </citation>
    <scope>NUCLEOTIDE SEQUENCE [LARGE SCALE GENOMIC DNA]</scope>
    <source>
        <strain evidence="3 4">426-9</strain>
    </source>
</reference>
<evidence type="ECO:0000313" key="2">
    <source>
        <dbReference type="EMBL" id="MBC8603360.1"/>
    </source>
</evidence>
<sequence>MKRLTAFWLSAFYLCTTSLQAQSIIPERDSSAISLFEYATKIPRRNNVFNLNLEMHASFNTFFTGNKLDEAAFRFNHIKLEAAGEVNDRLFYWYRQNLNQGNEGMELENLPESIEYALIGYRLNDKFTVILGKQDAAWGGFEYDLNPFEIYEYSDMNEYMDCYFTGATLAYQLTPSQELRVQVTDNRIGSMEDAYGVLPAGIEKPRAPLFYTLNWNSNYLDEVVNLRYSATAGEQAKGKWMYMAWAGHNVCSGPFDGYLDVMYTRGPLDPLGILTELVPAADEDEEGPVCLRNVQYLSFVAEMNYRFHPKWNVFAKGMYETGSIYKGGNSEDAPPSGKYRTAWGYQAGIEFYPMADENLHIFLTGTGRSYSLTGKAKALGASIENTGKISIGFIYKLPLY</sequence>
<dbReference type="EMBL" id="JACRTI010000055">
    <property type="protein sequence ID" value="MBC8603360.1"/>
    <property type="molecule type" value="Genomic_DNA"/>
</dbReference>
<dbReference type="AlphaFoldDB" id="A0A3D8HAB3"/>
<accession>A0A3D8HAB3</accession>
<protein>
    <submittedName>
        <fullName evidence="2">OprO/OprP family phosphate-selective porin</fullName>
    </submittedName>
</protein>
<dbReference type="InterPro" id="IPR010870">
    <property type="entry name" value="Porin_O/P"/>
</dbReference>
<proteinExistence type="predicted"/>
<evidence type="ECO:0000256" key="1">
    <source>
        <dbReference type="SAM" id="SignalP"/>
    </source>
</evidence>
<dbReference type="EMBL" id="QREV01000055">
    <property type="protein sequence ID" value="RDU47914.1"/>
    <property type="molecule type" value="Genomic_DNA"/>
</dbReference>
<dbReference type="Proteomes" id="UP000629596">
    <property type="component" value="Unassembled WGS sequence"/>
</dbReference>
<evidence type="ECO:0000313" key="3">
    <source>
        <dbReference type="EMBL" id="RDU47914.1"/>
    </source>
</evidence>
<evidence type="ECO:0000313" key="4">
    <source>
        <dbReference type="Proteomes" id="UP000256321"/>
    </source>
</evidence>
<dbReference type="Proteomes" id="UP000256321">
    <property type="component" value="Unassembled WGS sequence"/>
</dbReference>
<dbReference type="Pfam" id="PF07396">
    <property type="entry name" value="Porin_O_P"/>
    <property type="match status" value="1"/>
</dbReference>
<organism evidence="3 4">
    <name type="scientific">Parabacteroides acidifaciens</name>
    <dbReference type="NCBI Taxonomy" id="2290935"/>
    <lineage>
        <taxon>Bacteria</taxon>
        <taxon>Pseudomonadati</taxon>
        <taxon>Bacteroidota</taxon>
        <taxon>Bacteroidia</taxon>
        <taxon>Bacteroidales</taxon>
        <taxon>Tannerellaceae</taxon>
        <taxon>Parabacteroides</taxon>
    </lineage>
</organism>
<dbReference type="RefSeq" id="WP_115500852.1">
    <property type="nucleotide sequence ID" value="NZ_JACRTI010000055.1"/>
</dbReference>
<keyword evidence="5" id="KW-1185">Reference proteome</keyword>
<gene>
    <name evidence="3" type="ORF">DWU89_17135</name>
    <name evidence="2" type="ORF">H8784_16730</name>
</gene>
<dbReference type="SUPFAM" id="SSF56935">
    <property type="entry name" value="Porins"/>
    <property type="match status" value="1"/>
</dbReference>
<name>A0A3D8HAB3_9BACT</name>
<feature type="signal peptide" evidence="1">
    <location>
        <begin position="1"/>
        <end position="21"/>
    </location>
</feature>
<keyword evidence="1" id="KW-0732">Signal</keyword>
<feature type="chain" id="PRO_5017540782" evidence="1">
    <location>
        <begin position="22"/>
        <end position="400"/>
    </location>
</feature>
<evidence type="ECO:0000313" key="5">
    <source>
        <dbReference type="Proteomes" id="UP000629596"/>
    </source>
</evidence>
<reference evidence="2 5" key="2">
    <citation type="submission" date="2020-08" db="EMBL/GenBank/DDBJ databases">
        <title>Genome public.</title>
        <authorList>
            <person name="Liu C."/>
            <person name="Sun Q."/>
        </authorList>
    </citation>
    <scope>NUCLEOTIDE SEQUENCE [LARGE SCALE GENOMIC DNA]</scope>
    <source>
        <strain evidence="2 5">426_9</strain>
    </source>
</reference>